<dbReference type="AlphaFoldDB" id="A0A1H3D2I0"/>
<reference evidence="4" key="1">
    <citation type="submission" date="2016-10" db="EMBL/GenBank/DDBJ databases">
        <authorList>
            <person name="Varghese N."/>
            <person name="Submissions S."/>
        </authorList>
    </citation>
    <scope>NUCLEOTIDE SEQUENCE [LARGE SCALE GENOMIC DNA]</scope>
    <source>
        <strain evidence="4">CGMCC 1.8975</strain>
    </source>
</reference>
<organism evidence="3 4">
    <name type="scientific">Hymenobacter psychrophilus</name>
    <dbReference type="NCBI Taxonomy" id="651662"/>
    <lineage>
        <taxon>Bacteria</taxon>
        <taxon>Pseudomonadati</taxon>
        <taxon>Bacteroidota</taxon>
        <taxon>Cytophagia</taxon>
        <taxon>Cytophagales</taxon>
        <taxon>Hymenobacteraceae</taxon>
        <taxon>Hymenobacter</taxon>
    </lineage>
</organism>
<gene>
    <name evidence="3" type="ORF">SAMN04488069_102178</name>
</gene>
<sequence>MRNVRYPLALSALLLAAAASAQVQPPPAGNQPSPPPAPQAPAPASAAPTESVPYGAGLKLPLSPDGSKYLRFITWHQVWTRFNQNNTGSQHTSGDPQRNTFDVGLRRSRLILYAQLNPRFLILTHIGINNQNAVGGGVGIGDPGKKPQLFVHEAIVEYKVINQLSVGAGLHYQNGISRMTRASTLNFLAFDAPITNWPTIEKTDQFARYMGIYAKGRIGKLDYAVAVNDPFVTSPTATPATVPTNVAEYYPRNHSKNFQGYFAYEFLDQEANLLPYAVGSYLGTKRVFNIGAGFLFNKNAMFSRPGALPPPPTGQPGADPYSYVPFKTHNLGIWSADVFFDTPLNKEAGTAFTAYAVYYNFDFGPNYVRNIGILNPSSAGGSTAIPGAGTLRGNAFPTVGTGSALYAQAGYLLPKNVLGPKARLQPYAAWLHGDYDGLETIGAKKVNVLDLGANLLLDGHNAKLTLNYRARPDYSNPQNINYRPEITLQTMIFL</sequence>
<dbReference type="Proteomes" id="UP000199249">
    <property type="component" value="Unassembled WGS sequence"/>
</dbReference>
<evidence type="ECO:0000256" key="2">
    <source>
        <dbReference type="SAM" id="SignalP"/>
    </source>
</evidence>
<dbReference type="RefSeq" id="WP_245711796.1">
    <property type="nucleotide sequence ID" value="NZ_FNOV01000002.1"/>
</dbReference>
<feature type="chain" id="PRO_5011581344" description="Short chain amide porin" evidence="2">
    <location>
        <begin position="22"/>
        <end position="494"/>
    </location>
</feature>
<evidence type="ECO:0000256" key="1">
    <source>
        <dbReference type="SAM" id="MobiDB-lite"/>
    </source>
</evidence>
<name>A0A1H3D2I0_9BACT</name>
<feature type="compositionally biased region" description="Pro residues" evidence="1">
    <location>
        <begin position="24"/>
        <end position="41"/>
    </location>
</feature>
<protein>
    <recommendedName>
        <fullName evidence="5">Short chain amide porin</fullName>
    </recommendedName>
</protein>
<feature type="region of interest" description="Disordered" evidence="1">
    <location>
        <begin position="23"/>
        <end position="50"/>
    </location>
</feature>
<accession>A0A1H3D2I0</accession>
<feature type="signal peptide" evidence="2">
    <location>
        <begin position="1"/>
        <end position="21"/>
    </location>
</feature>
<evidence type="ECO:0000313" key="3">
    <source>
        <dbReference type="EMBL" id="SDX59859.1"/>
    </source>
</evidence>
<evidence type="ECO:0000313" key="4">
    <source>
        <dbReference type="Proteomes" id="UP000199249"/>
    </source>
</evidence>
<dbReference type="STRING" id="651662.SAMN04488069_102178"/>
<evidence type="ECO:0008006" key="5">
    <source>
        <dbReference type="Google" id="ProtNLM"/>
    </source>
</evidence>
<keyword evidence="4" id="KW-1185">Reference proteome</keyword>
<dbReference type="EMBL" id="FNOV01000002">
    <property type="protein sequence ID" value="SDX59859.1"/>
    <property type="molecule type" value="Genomic_DNA"/>
</dbReference>
<keyword evidence="2" id="KW-0732">Signal</keyword>
<proteinExistence type="predicted"/>